<dbReference type="PANTHER" id="PTHR33908">
    <property type="entry name" value="MANNOSYLTRANSFERASE YKCB-RELATED"/>
    <property type="match status" value="1"/>
</dbReference>
<feature type="transmembrane region" description="Helical" evidence="9">
    <location>
        <begin position="84"/>
        <end position="105"/>
    </location>
</feature>
<evidence type="ECO:0000256" key="9">
    <source>
        <dbReference type="SAM" id="Phobius"/>
    </source>
</evidence>
<gene>
    <name evidence="12" type="ORF">HNQ34_003183</name>
</gene>
<evidence type="ECO:0000256" key="2">
    <source>
        <dbReference type="ARBA" id="ARBA00022475"/>
    </source>
</evidence>
<accession>A0A7W8ISS6</accession>
<feature type="transmembrane region" description="Helical" evidence="9">
    <location>
        <begin position="159"/>
        <end position="176"/>
    </location>
</feature>
<name>A0A7W8ISS6_9BACL</name>
<evidence type="ECO:0000256" key="4">
    <source>
        <dbReference type="ARBA" id="ARBA00022679"/>
    </source>
</evidence>
<dbReference type="InterPro" id="IPR038731">
    <property type="entry name" value="RgtA/B/C-like"/>
</dbReference>
<keyword evidence="3" id="KW-0328">Glycosyltransferase</keyword>
<reference evidence="12 13" key="1">
    <citation type="submission" date="2020-08" db="EMBL/GenBank/DDBJ databases">
        <title>Genomic Encyclopedia of Type Strains, Phase IV (KMG-IV): sequencing the most valuable type-strain genomes for metagenomic binning, comparative biology and taxonomic classification.</title>
        <authorList>
            <person name="Goeker M."/>
        </authorList>
    </citation>
    <scope>NUCLEOTIDE SEQUENCE [LARGE SCALE GENOMIC DNA]</scope>
    <source>
        <strain evidence="12 13">DSM 16325</strain>
    </source>
</reference>
<evidence type="ECO:0000313" key="12">
    <source>
        <dbReference type="EMBL" id="MBB5326065.1"/>
    </source>
</evidence>
<comment type="subcellular location">
    <subcellularLocation>
        <location evidence="1">Cell membrane</location>
        <topology evidence="1">Multi-pass membrane protein</topology>
    </subcellularLocation>
</comment>
<dbReference type="InterPro" id="IPR056785">
    <property type="entry name" value="YkcA/B-like_C"/>
</dbReference>
<dbReference type="GO" id="GO:0009103">
    <property type="term" value="P:lipopolysaccharide biosynthetic process"/>
    <property type="evidence" value="ECO:0007669"/>
    <property type="project" value="UniProtKB-ARBA"/>
</dbReference>
<keyword evidence="2" id="KW-1003">Cell membrane</keyword>
<evidence type="ECO:0000256" key="5">
    <source>
        <dbReference type="ARBA" id="ARBA00022692"/>
    </source>
</evidence>
<proteinExistence type="predicted"/>
<feature type="transmembrane region" description="Helical" evidence="9">
    <location>
        <begin position="490"/>
        <end position="510"/>
    </location>
</feature>
<dbReference type="InterPro" id="IPR050297">
    <property type="entry name" value="LipidA_mod_glycosyltrf_83"/>
</dbReference>
<keyword evidence="7 9" id="KW-0472">Membrane</keyword>
<organism evidence="12 13">
    <name type="scientific">Anoxybacteroides tepidamans</name>
    <dbReference type="NCBI Taxonomy" id="265948"/>
    <lineage>
        <taxon>Bacteria</taxon>
        <taxon>Bacillati</taxon>
        <taxon>Bacillota</taxon>
        <taxon>Bacilli</taxon>
        <taxon>Bacillales</taxon>
        <taxon>Anoxybacillaceae</taxon>
        <taxon>Anoxybacteroides</taxon>
    </lineage>
</organism>
<dbReference type="Pfam" id="PF13231">
    <property type="entry name" value="PMT_2"/>
    <property type="match status" value="1"/>
</dbReference>
<feature type="transmembrane region" description="Helical" evidence="9">
    <location>
        <begin position="456"/>
        <end position="478"/>
    </location>
</feature>
<dbReference type="EMBL" id="JACHEP010000027">
    <property type="protein sequence ID" value="MBB5326065.1"/>
    <property type="molecule type" value="Genomic_DNA"/>
</dbReference>
<feature type="transmembrane region" description="Helical" evidence="9">
    <location>
        <begin position="7"/>
        <end position="24"/>
    </location>
</feature>
<comment type="caution">
    <text evidence="12">The sequence shown here is derived from an EMBL/GenBank/DDBJ whole genome shotgun (WGS) entry which is preliminary data.</text>
</comment>
<protein>
    <submittedName>
        <fullName evidence="12">4-amino-4-deoxy-L-arabinose transferase-like glycosyltransferase</fullName>
    </submittedName>
</protein>
<evidence type="ECO:0000256" key="3">
    <source>
        <dbReference type="ARBA" id="ARBA00022676"/>
    </source>
</evidence>
<dbReference type="GO" id="GO:0010041">
    <property type="term" value="P:response to iron(III) ion"/>
    <property type="evidence" value="ECO:0007669"/>
    <property type="project" value="TreeGrafter"/>
</dbReference>
<dbReference type="Proteomes" id="UP000520011">
    <property type="component" value="Unassembled WGS sequence"/>
</dbReference>
<dbReference type="RefSeq" id="WP_183256129.1">
    <property type="nucleotide sequence ID" value="NZ_JACHEP010000027.1"/>
</dbReference>
<sequence length="666" mass="74459">MKSKWRIDGWLTVIVLLSAFLYFYNIGKAGSNVYYTAAAKSMTANWKAFFFASLDPTGFITVDKPPVALWFQALSVAIFGVSDWSVLLPEALAGVLSTWLIYFIVKPFFGRIPALWTSLILACTPIFVAVTRTNNLDTILIFTLLVATWALMKSIHTKKVSWLIISFALVGIGFNMKMMQAYMVLPAFYLFYWIASSATWKKRIKHLSIATTILLAISVSYAAIADFMRKEKRPYIGSSQTNSVFELAFGYNGIGRLTGTAGPGGNRMMSNAPAFGENRQMTSPSMLNMNDGQGNNVPPQMPNMGSEFRPGEGQPPGGSMGGVGRGETGDPGLLRLFNKQMSGQISWLLPFVLFSTIGLVISFRKQRAFTLSHKMAVFWLAWLVPMMAFFSIAGFFHRYYLSMMAPAIAALVGIGSAMLWEFYKEKQQWSQWLLPSAFLTTFLFEAYVLYQNRASIASVWMLSIALFGLAVFVFLIAFRHKEKEAYYTKIAGLIGLLIMPFYWSLTPVLYGGNSMIPYAGPDLKPNDQQGDRMMFRMGRGEANESLIQYLEKNYNGETYLVATFRATEAAQIMLKTDKAVMAMGGFLGSDPVLTPEKLEKMVKNGEVKYFLISGFGGGGESNNELVQWIQKYCQQVPKKEWQSGQSVNDQHPFGRDGAEQLYKYEG</sequence>
<feature type="compositionally biased region" description="Gly residues" evidence="8">
    <location>
        <begin position="314"/>
        <end position="325"/>
    </location>
</feature>
<keyword evidence="6 9" id="KW-1133">Transmembrane helix</keyword>
<keyword evidence="4 12" id="KW-0808">Transferase</keyword>
<feature type="transmembrane region" description="Helical" evidence="9">
    <location>
        <begin position="345"/>
        <end position="363"/>
    </location>
</feature>
<keyword evidence="5 9" id="KW-0812">Transmembrane</keyword>
<feature type="transmembrane region" description="Helical" evidence="9">
    <location>
        <begin position="136"/>
        <end position="152"/>
    </location>
</feature>
<feature type="domain" description="Glycosyltransferase RgtA/B/C/D-like" evidence="10">
    <location>
        <begin position="63"/>
        <end position="218"/>
    </location>
</feature>
<evidence type="ECO:0000256" key="1">
    <source>
        <dbReference type="ARBA" id="ARBA00004651"/>
    </source>
</evidence>
<keyword evidence="13" id="KW-1185">Reference proteome</keyword>
<dbReference type="GO" id="GO:0016763">
    <property type="term" value="F:pentosyltransferase activity"/>
    <property type="evidence" value="ECO:0007669"/>
    <property type="project" value="TreeGrafter"/>
</dbReference>
<feature type="transmembrane region" description="Helical" evidence="9">
    <location>
        <begin position="399"/>
        <end position="420"/>
    </location>
</feature>
<feature type="transmembrane region" description="Helical" evidence="9">
    <location>
        <begin position="112"/>
        <end position="130"/>
    </location>
</feature>
<evidence type="ECO:0000256" key="7">
    <source>
        <dbReference type="ARBA" id="ARBA00023136"/>
    </source>
</evidence>
<dbReference type="Pfam" id="PF24878">
    <property type="entry name" value="YkcB_C"/>
    <property type="match status" value="1"/>
</dbReference>
<feature type="region of interest" description="Disordered" evidence="8">
    <location>
        <begin position="302"/>
        <end position="325"/>
    </location>
</feature>
<evidence type="ECO:0000259" key="10">
    <source>
        <dbReference type="Pfam" id="PF13231"/>
    </source>
</evidence>
<evidence type="ECO:0000259" key="11">
    <source>
        <dbReference type="Pfam" id="PF24878"/>
    </source>
</evidence>
<dbReference type="PANTHER" id="PTHR33908:SF3">
    <property type="entry name" value="UNDECAPRENYL PHOSPHATE-ALPHA-4-AMINO-4-DEOXY-L-ARABINOSE ARABINOSYL TRANSFERASE"/>
    <property type="match status" value="1"/>
</dbReference>
<dbReference type="AlphaFoldDB" id="A0A7W8ISS6"/>
<evidence type="ECO:0000256" key="6">
    <source>
        <dbReference type="ARBA" id="ARBA00022989"/>
    </source>
</evidence>
<evidence type="ECO:0000256" key="8">
    <source>
        <dbReference type="SAM" id="MobiDB-lite"/>
    </source>
</evidence>
<feature type="transmembrane region" description="Helical" evidence="9">
    <location>
        <begin position="182"/>
        <end position="200"/>
    </location>
</feature>
<feature type="transmembrane region" description="Helical" evidence="9">
    <location>
        <begin position="207"/>
        <end position="224"/>
    </location>
</feature>
<dbReference type="GO" id="GO:0005886">
    <property type="term" value="C:plasma membrane"/>
    <property type="evidence" value="ECO:0007669"/>
    <property type="project" value="UniProtKB-SubCell"/>
</dbReference>
<feature type="domain" description="Putative mannosyltransferase YkcA/B-like C-terminal" evidence="11">
    <location>
        <begin position="546"/>
        <end position="631"/>
    </location>
</feature>
<feature type="transmembrane region" description="Helical" evidence="9">
    <location>
        <begin position="432"/>
        <end position="450"/>
    </location>
</feature>
<evidence type="ECO:0000313" key="13">
    <source>
        <dbReference type="Proteomes" id="UP000520011"/>
    </source>
</evidence>
<feature type="transmembrane region" description="Helical" evidence="9">
    <location>
        <begin position="375"/>
        <end position="393"/>
    </location>
</feature>